<dbReference type="AlphaFoldDB" id="A0A1T4JJP2"/>
<feature type="binding site" evidence="14">
    <location>
        <position position="265"/>
    </location>
    <ligand>
        <name>NAD(+)</name>
        <dbReference type="ChEBI" id="CHEBI:57540"/>
    </ligand>
</feature>
<evidence type="ECO:0000313" key="20">
    <source>
        <dbReference type="Proteomes" id="UP000190625"/>
    </source>
</evidence>
<feature type="active site" description="Proton acceptor" evidence="13">
    <location>
        <position position="437"/>
    </location>
</feature>
<feature type="binding site" evidence="14">
    <location>
        <begin position="178"/>
        <end position="185"/>
    </location>
    <ligand>
        <name>NAD(+)</name>
        <dbReference type="ChEBI" id="CHEBI:57540"/>
    </ligand>
</feature>
<dbReference type="FunFam" id="3.30.390.30:FF:000001">
    <property type="entry name" value="Dihydrolipoyl dehydrogenase"/>
    <property type="match status" value="1"/>
</dbReference>
<organism evidence="19 20">
    <name type="scientific">Selenihalanaerobacter shriftii</name>
    <dbReference type="NCBI Taxonomy" id="142842"/>
    <lineage>
        <taxon>Bacteria</taxon>
        <taxon>Bacillati</taxon>
        <taxon>Bacillota</taxon>
        <taxon>Clostridia</taxon>
        <taxon>Halanaerobiales</taxon>
        <taxon>Halobacteroidaceae</taxon>
        <taxon>Selenihalanaerobacter</taxon>
    </lineage>
</organism>
<feature type="disulfide bond" description="Redox-active" evidence="15">
    <location>
        <begin position="41"/>
        <end position="46"/>
    </location>
</feature>
<dbReference type="InterPro" id="IPR050151">
    <property type="entry name" value="Class-I_Pyr_Nuc-Dis_Oxidored"/>
</dbReference>
<dbReference type="PRINTS" id="PR00368">
    <property type="entry name" value="FADPNR"/>
</dbReference>
<evidence type="ECO:0000259" key="17">
    <source>
        <dbReference type="Pfam" id="PF02852"/>
    </source>
</evidence>
<evidence type="ECO:0000256" key="7">
    <source>
        <dbReference type="ARBA" id="ARBA00022827"/>
    </source>
</evidence>
<evidence type="ECO:0000256" key="8">
    <source>
        <dbReference type="ARBA" id="ARBA00023002"/>
    </source>
</evidence>
<sequence length="458" mass="49388">MKEYDIAVVGGGPGGYVAAIKAAQLGADVCLVEKEDLGGTCLNRGCIPTKALTASCDVVRNIKGARRFGIKVNDFEIDWSNVAKNKDRKVSQLVKGIEYLIKKNDIDFVSGTASFKEKNLLEISDNDEVSEVKAKNVIIATGSQPRVVPAFNYDGDKVVTSKELLELEELPESLLIIGAGVIGCEFASIFATVGVKITVVDVMSRLLPTEDEEISKNLARAFKRARIKTNLETEIQEIKTDEEGIEAIIGDRDSIEADMALVAIGRKPYTEGLNLDAIGLETANGVIEVNEYLETAVEGIYAIGDVTDEIQLAHVASKQGMVAVENILDEKQEMDYRVVPNTIFTHPEVASVGLNTQEAEEADIEIEVGKFFFKGNGKAVTLNETQGLVKIIMNAKDETILGGHIVGPHASDLIHEIALAIKSGLTVEELTDMIHAHPTLAEAVLEAAEDTMGTAIHG</sequence>
<evidence type="ECO:0000259" key="18">
    <source>
        <dbReference type="Pfam" id="PF07992"/>
    </source>
</evidence>
<dbReference type="InterPro" id="IPR006258">
    <property type="entry name" value="Lipoamide_DH"/>
</dbReference>
<dbReference type="NCBIfam" id="TIGR01350">
    <property type="entry name" value="lipoamide_DH"/>
    <property type="match status" value="1"/>
</dbReference>
<dbReference type="PANTHER" id="PTHR22912">
    <property type="entry name" value="DISULFIDE OXIDOREDUCTASE"/>
    <property type="match status" value="1"/>
</dbReference>
<dbReference type="Pfam" id="PF02852">
    <property type="entry name" value="Pyr_redox_dim"/>
    <property type="match status" value="1"/>
</dbReference>
<evidence type="ECO:0000256" key="16">
    <source>
        <dbReference type="RuleBase" id="RU003692"/>
    </source>
</evidence>
<evidence type="ECO:0000256" key="4">
    <source>
        <dbReference type="ARBA" id="ARBA00016961"/>
    </source>
</evidence>
<feature type="binding site" evidence="14">
    <location>
        <begin position="141"/>
        <end position="143"/>
    </location>
    <ligand>
        <name>FAD</name>
        <dbReference type="ChEBI" id="CHEBI:57692"/>
    </ligand>
</feature>
<keyword evidence="11 16" id="KW-0676">Redox-active center</keyword>
<evidence type="ECO:0000256" key="2">
    <source>
        <dbReference type="ARBA" id="ARBA00007532"/>
    </source>
</evidence>
<dbReference type="Gene3D" id="3.30.390.30">
    <property type="match status" value="1"/>
</dbReference>
<dbReference type="PRINTS" id="PR00411">
    <property type="entry name" value="PNDRDTASEI"/>
</dbReference>
<keyword evidence="10" id="KW-1015">Disulfide bond</keyword>
<feature type="binding site" evidence="14">
    <location>
        <position position="305"/>
    </location>
    <ligand>
        <name>NAD(+)</name>
        <dbReference type="ChEBI" id="CHEBI:57540"/>
    </ligand>
</feature>
<evidence type="ECO:0000256" key="10">
    <source>
        <dbReference type="ARBA" id="ARBA00023157"/>
    </source>
</evidence>
<dbReference type="STRING" id="142842.SAMN02745118_00052"/>
<comment type="similarity">
    <text evidence="2 16">Belongs to the class-I pyridine nucleotide-disulfide oxidoreductase family.</text>
</comment>
<evidence type="ECO:0000256" key="14">
    <source>
        <dbReference type="PIRSR" id="PIRSR000350-3"/>
    </source>
</evidence>
<dbReference type="InterPro" id="IPR012999">
    <property type="entry name" value="Pyr_OxRdtase_I_AS"/>
</dbReference>
<feature type="binding site" evidence="14">
    <location>
        <position position="50"/>
    </location>
    <ligand>
        <name>FAD</name>
        <dbReference type="ChEBI" id="CHEBI:57692"/>
    </ligand>
</feature>
<dbReference type="PROSITE" id="PS00076">
    <property type="entry name" value="PYRIDINE_REDOX_1"/>
    <property type="match status" value="1"/>
</dbReference>
<accession>A0A1T4JJP2</accession>
<comment type="subcellular location">
    <subcellularLocation>
        <location evidence="1">Cytoplasm</location>
    </subcellularLocation>
</comment>
<dbReference type="RefSeq" id="WP_078808595.1">
    <property type="nucleotide sequence ID" value="NZ_FUWM01000003.1"/>
</dbReference>
<dbReference type="EMBL" id="FUWM01000003">
    <property type="protein sequence ID" value="SJZ30371.1"/>
    <property type="molecule type" value="Genomic_DNA"/>
</dbReference>
<dbReference type="GO" id="GO:0005737">
    <property type="term" value="C:cytoplasm"/>
    <property type="evidence" value="ECO:0007669"/>
    <property type="project" value="UniProtKB-SubCell"/>
</dbReference>
<comment type="miscellaneous">
    <text evidence="16">The active site is a redox-active disulfide bond.</text>
</comment>
<reference evidence="20" key="1">
    <citation type="submission" date="2017-02" db="EMBL/GenBank/DDBJ databases">
        <authorList>
            <person name="Varghese N."/>
            <person name="Submissions S."/>
        </authorList>
    </citation>
    <scope>NUCLEOTIDE SEQUENCE [LARGE SCALE GENOMIC DNA]</scope>
    <source>
        <strain evidence="20">ATCC BAA-73</strain>
    </source>
</reference>
<keyword evidence="20" id="KW-1185">Reference proteome</keyword>
<keyword evidence="6 16" id="KW-0285">Flavoprotein</keyword>
<protein>
    <recommendedName>
        <fullName evidence="4 16">Dihydrolipoyl dehydrogenase</fullName>
        <ecNumber evidence="3 16">1.8.1.4</ecNumber>
    </recommendedName>
</protein>
<dbReference type="GO" id="GO:0006103">
    <property type="term" value="P:2-oxoglutarate metabolic process"/>
    <property type="evidence" value="ECO:0007669"/>
    <property type="project" value="TreeGrafter"/>
</dbReference>
<evidence type="ECO:0000256" key="12">
    <source>
        <dbReference type="ARBA" id="ARBA00049187"/>
    </source>
</evidence>
<keyword evidence="14" id="KW-0547">Nucleotide-binding</keyword>
<evidence type="ECO:0000256" key="11">
    <source>
        <dbReference type="ARBA" id="ARBA00023284"/>
    </source>
</evidence>
<dbReference type="InterPro" id="IPR036188">
    <property type="entry name" value="FAD/NAD-bd_sf"/>
</dbReference>
<dbReference type="GO" id="GO:0050660">
    <property type="term" value="F:flavin adenine dinucleotide binding"/>
    <property type="evidence" value="ECO:0007669"/>
    <property type="project" value="InterPro"/>
</dbReference>
<dbReference type="InterPro" id="IPR023753">
    <property type="entry name" value="FAD/NAD-binding_dom"/>
</dbReference>
<dbReference type="Pfam" id="PF07992">
    <property type="entry name" value="Pyr_redox_2"/>
    <property type="match status" value="1"/>
</dbReference>
<dbReference type="SUPFAM" id="SSF55424">
    <property type="entry name" value="FAD/NAD-linked reductases, dimerisation (C-terminal) domain"/>
    <property type="match status" value="1"/>
</dbReference>
<feature type="domain" description="FAD/NAD(P)-binding" evidence="18">
    <location>
        <begin position="4"/>
        <end position="320"/>
    </location>
</feature>
<dbReference type="GO" id="GO:0004148">
    <property type="term" value="F:dihydrolipoyl dehydrogenase (NADH) activity"/>
    <property type="evidence" value="ECO:0007669"/>
    <property type="project" value="UniProtKB-EC"/>
</dbReference>
<dbReference type="InterPro" id="IPR004099">
    <property type="entry name" value="Pyr_nucl-diS_OxRdtase_dimer"/>
</dbReference>
<evidence type="ECO:0000313" key="19">
    <source>
        <dbReference type="EMBL" id="SJZ30371.1"/>
    </source>
</evidence>
<keyword evidence="8 16" id="KW-0560">Oxidoreductase</keyword>
<keyword evidence="9 14" id="KW-0520">NAD</keyword>
<keyword evidence="5" id="KW-0963">Cytoplasm</keyword>
<keyword evidence="7 14" id="KW-0274">FAD</keyword>
<evidence type="ECO:0000256" key="5">
    <source>
        <dbReference type="ARBA" id="ARBA00022490"/>
    </source>
</evidence>
<feature type="domain" description="Pyridine nucleotide-disulphide oxidoreductase dimerisation" evidence="17">
    <location>
        <begin position="339"/>
        <end position="448"/>
    </location>
</feature>
<comment type="catalytic activity">
    <reaction evidence="12 16">
        <text>N(6)-[(R)-dihydrolipoyl]-L-lysyl-[protein] + NAD(+) = N(6)-[(R)-lipoyl]-L-lysyl-[protein] + NADH + H(+)</text>
        <dbReference type="Rhea" id="RHEA:15045"/>
        <dbReference type="Rhea" id="RHEA-COMP:10474"/>
        <dbReference type="Rhea" id="RHEA-COMP:10475"/>
        <dbReference type="ChEBI" id="CHEBI:15378"/>
        <dbReference type="ChEBI" id="CHEBI:57540"/>
        <dbReference type="ChEBI" id="CHEBI:57945"/>
        <dbReference type="ChEBI" id="CHEBI:83099"/>
        <dbReference type="ChEBI" id="CHEBI:83100"/>
        <dbReference type="EC" id="1.8.1.4"/>
    </reaction>
</comment>
<dbReference type="InterPro" id="IPR001100">
    <property type="entry name" value="Pyr_nuc-diS_OxRdtase"/>
</dbReference>
<dbReference type="EC" id="1.8.1.4" evidence="3 16"/>
<evidence type="ECO:0000256" key="13">
    <source>
        <dbReference type="PIRSR" id="PIRSR000350-2"/>
    </source>
</evidence>
<evidence type="ECO:0000256" key="6">
    <source>
        <dbReference type="ARBA" id="ARBA00022630"/>
    </source>
</evidence>
<evidence type="ECO:0000256" key="1">
    <source>
        <dbReference type="ARBA" id="ARBA00004496"/>
    </source>
</evidence>
<dbReference type="PIRSF" id="PIRSF000350">
    <property type="entry name" value="Mercury_reductase_MerA"/>
    <property type="match status" value="1"/>
</dbReference>
<evidence type="ECO:0000256" key="15">
    <source>
        <dbReference type="PIRSR" id="PIRSR000350-4"/>
    </source>
</evidence>
<proteinExistence type="inferred from homology"/>
<dbReference type="OrthoDB" id="9807946at2"/>
<dbReference type="PANTHER" id="PTHR22912:SF217">
    <property type="entry name" value="DIHYDROLIPOYL DEHYDROGENASE"/>
    <property type="match status" value="1"/>
</dbReference>
<evidence type="ECO:0000256" key="9">
    <source>
        <dbReference type="ARBA" id="ARBA00023027"/>
    </source>
</evidence>
<dbReference type="Gene3D" id="3.50.50.60">
    <property type="entry name" value="FAD/NAD(P)-binding domain"/>
    <property type="match status" value="2"/>
</dbReference>
<gene>
    <name evidence="19" type="ORF">SAMN02745118_00052</name>
</gene>
<dbReference type="Proteomes" id="UP000190625">
    <property type="component" value="Unassembled WGS sequence"/>
</dbReference>
<dbReference type="InterPro" id="IPR016156">
    <property type="entry name" value="FAD/NAD-linked_Rdtase_dimer_sf"/>
</dbReference>
<evidence type="ECO:0000256" key="3">
    <source>
        <dbReference type="ARBA" id="ARBA00012608"/>
    </source>
</evidence>
<dbReference type="SUPFAM" id="SSF51905">
    <property type="entry name" value="FAD/NAD(P)-binding domain"/>
    <property type="match status" value="1"/>
</dbReference>
<name>A0A1T4JJP2_9FIRM</name>
<comment type="cofactor">
    <cofactor evidence="14 16">
        <name>FAD</name>
        <dbReference type="ChEBI" id="CHEBI:57692"/>
    </cofactor>
    <text evidence="14 16">Binds 1 FAD per subunit.</text>
</comment>